<keyword evidence="8" id="KW-0732">Signal</keyword>
<evidence type="ECO:0000256" key="5">
    <source>
        <dbReference type="PROSITE-ProRule" id="PRU00169"/>
    </source>
</evidence>
<dbReference type="SMART" id="SM00387">
    <property type="entry name" value="HATPase_c"/>
    <property type="match status" value="1"/>
</dbReference>
<evidence type="ECO:0000259" key="9">
    <source>
        <dbReference type="PROSITE" id="PS50109"/>
    </source>
</evidence>
<keyword evidence="3 5" id="KW-0597">Phosphoprotein</keyword>
<dbReference type="InterPro" id="IPR013783">
    <property type="entry name" value="Ig-like_fold"/>
</dbReference>
<dbReference type="SMART" id="SM00448">
    <property type="entry name" value="REC"/>
    <property type="match status" value="2"/>
</dbReference>
<dbReference type="CDD" id="cd16922">
    <property type="entry name" value="HATPase_EvgS-ArcB-TorS-like"/>
    <property type="match status" value="1"/>
</dbReference>
<evidence type="ECO:0000256" key="4">
    <source>
        <dbReference type="ARBA" id="ARBA00023012"/>
    </source>
</evidence>
<keyword evidence="12" id="KW-1185">Reference proteome</keyword>
<reference evidence="11 12" key="1">
    <citation type="submission" date="2023-05" db="EMBL/GenBank/DDBJ databases">
        <title>Novel species of genus Flectobacillus isolated from stream in China.</title>
        <authorList>
            <person name="Lu H."/>
        </authorList>
    </citation>
    <scope>NUCLEOTIDE SEQUENCE [LARGE SCALE GENOMIC DNA]</scope>
    <source>
        <strain evidence="11 12">KCTC 42575</strain>
    </source>
</reference>
<dbReference type="InterPro" id="IPR036097">
    <property type="entry name" value="HisK_dim/P_sf"/>
</dbReference>
<comment type="catalytic activity">
    <reaction evidence="1">
        <text>ATP + protein L-histidine = ADP + protein N-phospho-L-histidine.</text>
        <dbReference type="EC" id="2.7.13.3"/>
    </reaction>
</comment>
<feature type="domain" description="Histidine kinase" evidence="9">
    <location>
        <begin position="869"/>
        <end position="1090"/>
    </location>
</feature>
<dbReference type="CDD" id="cd00146">
    <property type="entry name" value="PKD"/>
    <property type="match status" value="1"/>
</dbReference>
<dbReference type="Gene3D" id="2.60.40.10">
    <property type="entry name" value="Immunoglobulins"/>
    <property type="match status" value="1"/>
</dbReference>
<dbReference type="InterPro" id="IPR011123">
    <property type="entry name" value="Y_Y_Y"/>
</dbReference>
<protein>
    <recommendedName>
        <fullName evidence="2">histidine kinase</fullName>
        <ecNumber evidence="2">2.7.13.3</ecNumber>
    </recommendedName>
</protein>
<dbReference type="Gene3D" id="3.40.50.2300">
    <property type="match status" value="2"/>
</dbReference>
<feature type="domain" description="Response regulatory" evidence="10">
    <location>
        <begin position="1110"/>
        <end position="1224"/>
    </location>
</feature>
<feature type="transmembrane region" description="Helical" evidence="7">
    <location>
        <begin position="799"/>
        <end position="819"/>
    </location>
</feature>
<keyword evidence="7" id="KW-0812">Transmembrane</keyword>
<dbReference type="RefSeq" id="WP_283343872.1">
    <property type="nucleotide sequence ID" value="NZ_JASHIF010000004.1"/>
</dbReference>
<dbReference type="CDD" id="cd17546">
    <property type="entry name" value="REC_hyHK_CKI1_RcsC-like"/>
    <property type="match status" value="2"/>
</dbReference>
<dbReference type="Pfam" id="PF07494">
    <property type="entry name" value="Reg_prop"/>
    <property type="match status" value="10"/>
</dbReference>
<dbReference type="CDD" id="cd00082">
    <property type="entry name" value="HisKA"/>
    <property type="match status" value="1"/>
</dbReference>
<dbReference type="Proteomes" id="UP001236507">
    <property type="component" value="Unassembled WGS sequence"/>
</dbReference>
<dbReference type="Pfam" id="PF00072">
    <property type="entry name" value="Response_reg"/>
    <property type="match status" value="2"/>
</dbReference>
<dbReference type="PANTHER" id="PTHR45339">
    <property type="entry name" value="HYBRID SIGNAL TRANSDUCTION HISTIDINE KINASE J"/>
    <property type="match status" value="1"/>
</dbReference>
<dbReference type="SUPFAM" id="SSF47384">
    <property type="entry name" value="Homodimeric domain of signal transducing histidine kinase"/>
    <property type="match status" value="1"/>
</dbReference>
<dbReference type="PANTHER" id="PTHR45339:SF1">
    <property type="entry name" value="HYBRID SIGNAL TRANSDUCTION HISTIDINE KINASE J"/>
    <property type="match status" value="1"/>
</dbReference>
<evidence type="ECO:0000313" key="11">
    <source>
        <dbReference type="EMBL" id="MDI9858737.1"/>
    </source>
</evidence>
<accession>A0ABT6Y5A1</accession>
<dbReference type="Pfam" id="PF07495">
    <property type="entry name" value="Y_Y_Y"/>
    <property type="match status" value="1"/>
</dbReference>
<dbReference type="InterPro" id="IPR011006">
    <property type="entry name" value="CheY-like_superfamily"/>
</dbReference>
<dbReference type="InterPro" id="IPR001789">
    <property type="entry name" value="Sig_transdc_resp-reg_receiver"/>
</dbReference>
<dbReference type="InterPro" id="IPR004358">
    <property type="entry name" value="Sig_transdc_His_kin-like_C"/>
</dbReference>
<feature type="modified residue" description="4-aspartylphosphate" evidence="5">
    <location>
        <position position="1302"/>
    </location>
</feature>
<dbReference type="InterPro" id="IPR003661">
    <property type="entry name" value="HisK_dim/P_dom"/>
</dbReference>
<dbReference type="EMBL" id="JASHIF010000004">
    <property type="protein sequence ID" value="MDI9858737.1"/>
    <property type="molecule type" value="Genomic_DNA"/>
</dbReference>
<evidence type="ECO:0000256" key="6">
    <source>
        <dbReference type="SAM" id="Coils"/>
    </source>
</evidence>
<dbReference type="InterPro" id="IPR011110">
    <property type="entry name" value="Reg_prop"/>
</dbReference>
<dbReference type="PROSITE" id="PS50109">
    <property type="entry name" value="HIS_KIN"/>
    <property type="match status" value="1"/>
</dbReference>
<evidence type="ECO:0000256" key="1">
    <source>
        <dbReference type="ARBA" id="ARBA00000085"/>
    </source>
</evidence>
<comment type="caution">
    <text evidence="11">The sequence shown here is derived from an EMBL/GenBank/DDBJ whole genome shotgun (WGS) entry which is preliminary data.</text>
</comment>
<dbReference type="InterPro" id="IPR036890">
    <property type="entry name" value="HATPase_C_sf"/>
</dbReference>
<dbReference type="SUPFAM" id="SSF52172">
    <property type="entry name" value="CheY-like"/>
    <property type="match status" value="2"/>
</dbReference>
<evidence type="ECO:0000313" key="12">
    <source>
        <dbReference type="Proteomes" id="UP001236507"/>
    </source>
</evidence>
<evidence type="ECO:0000256" key="2">
    <source>
        <dbReference type="ARBA" id="ARBA00012438"/>
    </source>
</evidence>
<feature type="domain" description="Response regulatory" evidence="10">
    <location>
        <begin position="1253"/>
        <end position="1368"/>
    </location>
</feature>
<feature type="signal peptide" evidence="8">
    <location>
        <begin position="1"/>
        <end position="22"/>
    </location>
</feature>
<feature type="coiled-coil region" evidence="6">
    <location>
        <begin position="821"/>
        <end position="862"/>
    </location>
</feature>
<name>A0ABT6Y5A1_9BACT</name>
<keyword evidence="6" id="KW-0175">Coiled coil</keyword>
<sequence length="1372" mass="156028">MIRVICMLVLWLSLSNDSIAQAIKPYFIHYSTNQGLSQSQVGAILKDKQGFMWFATQEGLNKFDGYTFTIYKHYTNDTNSLSDNNIFDIVEDSQGYLWVATGRGLDKFDKTTEVFTHHTTKLPDLKIRDLFIDSKQHLWLGTVDGLYLFNGSKNNFSVFKHRDNQSNSLADNYVYRIAEDAKGNLWIGCKNGLSLFNPTNKRFRNYYHQDGNQHSLSNNWVTSVLKDSHNRMWIGTRGGGLNLYNETSDDFRSFLHNADNPNSLAHNDLLCLQEDEKNNIWIGTENGGLSVLKLPNFQFTTYKFDANDPNSLSNNSVYSIYRDDIGNMWVGTWSGGVNFLPKFGRKFKSYKNQIGSNSLNNNFVLSITGDGKDQIWIGTDGGGINYFNRKTQTFDFIKNNPSNPNSPRTDYVIAVDYFNSSMLALGYHRGGFGTYNIQTKTFENYSIDTPDPKSRISSWSVNSIVRDHQQNFWIGTWNGGLCFMNGQTNEVTSFKHEPDNANSIPNNNINIVFVDRDGRTWIGTETGAARYLPHSKSFARYIHQVSDPQSISNDYITCFADGPKGYLWVGTSGGLNLLNIKTGKFKRYSETDGFANNAIKSIVIDKKGNLWISSNKGLTRFNYYKNDVRNYSLADGLQSNEFKARASFMTQDGEIYFGGPNGFNSFYPDSIKDNTFVPPVYITNLSIFNTPITTGFSNPNFPTHINSAKKIVLNYDQSVFTLAFAALNFTIPEKNQYAYKLEGFDKKWNHVGSNRSATYTNLNPGTYWFKVKASNNDGIWNAEGVTLEIVILPPFWMTWWFKVLVFVLGIGIILLVYWLRVRTIQNQNERLEKEVVERTIQLQKATDEEHKARLEAEKANKAKSIFLATMSHEIRTPMNGVIGMTGLLYETDLSEEQIGYVRTIKQCGEDLLSVINDILDFSKIESGNMELEERIFDVRACVEEMLDVFASKASEARLDLMYEIAYNVPQQIVGDEQRLRQVLLNLVGNAIKFTSKGEILVRVQLQQQHEEYVDLLFEVIDTGIGIPEDKLSRLFRAFSQVDSSTTRKYGGTGLGLVISEKLIRLMGGVIGVESKEGEGSNFHFTIHSKISKEPIQSYRLLHEVSFDNKRILVIDDNQTNLKILKQQLSSWGLEVVLVERAAQALTLLADETLIFDAIITDRQMPGMDGIMLAQNIREQRKNLPIILLTSVTDDTHKNHKDLFAAVLTKPVKQHLLSKTLLMILKKTEKAQEIANITHHRKLFSDFAQQYPLNILVAEDNPMNQYLIGKVLNKLGYQPQMVNNGLEALLMIQEKFFDVIFMDVQMPEMDGYEASLKIRELQSQQPVIIAMTANSIDECQKDIEDAGMNDYLSKPFSLDSIVNILQKWSKDRS</sequence>
<dbReference type="SMART" id="SM00388">
    <property type="entry name" value="HisKA"/>
    <property type="match status" value="1"/>
</dbReference>
<keyword evidence="7" id="KW-0472">Membrane</keyword>
<dbReference type="EC" id="2.7.13.3" evidence="2"/>
<evidence type="ECO:0000259" key="10">
    <source>
        <dbReference type="PROSITE" id="PS50110"/>
    </source>
</evidence>
<dbReference type="SUPFAM" id="SSF63829">
    <property type="entry name" value="Calcium-dependent phosphotriesterase"/>
    <property type="match status" value="3"/>
</dbReference>
<feature type="modified residue" description="4-aspartylphosphate" evidence="5">
    <location>
        <position position="1161"/>
    </location>
</feature>
<dbReference type="PRINTS" id="PR00344">
    <property type="entry name" value="BCTRLSENSOR"/>
</dbReference>
<dbReference type="SUPFAM" id="SSF55874">
    <property type="entry name" value="ATPase domain of HSP90 chaperone/DNA topoisomerase II/histidine kinase"/>
    <property type="match status" value="1"/>
</dbReference>
<dbReference type="Gene3D" id="2.130.10.10">
    <property type="entry name" value="YVTN repeat-like/Quinoprotein amine dehydrogenase"/>
    <property type="match status" value="3"/>
</dbReference>
<organism evidence="11 12">
    <name type="scientific">Flectobacillus roseus</name>
    <dbReference type="NCBI Taxonomy" id="502259"/>
    <lineage>
        <taxon>Bacteria</taxon>
        <taxon>Pseudomonadati</taxon>
        <taxon>Bacteroidota</taxon>
        <taxon>Cytophagia</taxon>
        <taxon>Cytophagales</taxon>
        <taxon>Flectobacillaceae</taxon>
        <taxon>Flectobacillus</taxon>
    </lineage>
</organism>
<keyword evidence="4" id="KW-0902">Two-component regulatory system</keyword>
<dbReference type="Gene3D" id="1.10.287.130">
    <property type="match status" value="1"/>
</dbReference>
<dbReference type="InterPro" id="IPR003594">
    <property type="entry name" value="HATPase_dom"/>
</dbReference>
<dbReference type="Gene3D" id="3.30.565.10">
    <property type="entry name" value="Histidine kinase-like ATPase, C-terminal domain"/>
    <property type="match status" value="1"/>
</dbReference>
<dbReference type="Pfam" id="PF02518">
    <property type="entry name" value="HATPase_c"/>
    <property type="match status" value="1"/>
</dbReference>
<dbReference type="InterPro" id="IPR005467">
    <property type="entry name" value="His_kinase_dom"/>
</dbReference>
<keyword evidence="7" id="KW-1133">Transmembrane helix</keyword>
<evidence type="ECO:0000256" key="7">
    <source>
        <dbReference type="SAM" id="Phobius"/>
    </source>
</evidence>
<dbReference type="Pfam" id="PF00512">
    <property type="entry name" value="HisKA"/>
    <property type="match status" value="1"/>
</dbReference>
<proteinExistence type="predicted"/>
<gene>
    <name evidence="11" type="ORF">QM524_05925</name>
</gene>
<evidence type="ECO:0000256" key="8">
    <source>
        <dbReference type="SAM" id="SignalP"/>
    </source>
</evidence>
<evidence type="ECO:0000256" key="3">
    <source>
        <dbReference type="ARBA" id="ARBA00022553"/>
    </source>
</evidence>
<dbReference type="InterPro" id="IPR015943">
    <property type="entry name" value="WD40/YVTN_repeat-like_dom_sf"/>
</dbReference>
<dbReference type="PROSITE" id="PS50110">
    <property type="entry name" value="RESPONSE_REGULATORY"/>
    <property type="match status" value="2"/>
</dbReference>
<feature type="chain" id="PRO_5046469562" description="histidine kinase" evidence="8">
    <location>
        <begin position="23"/>
        <end position="1372"/>
    </location>
</feature>